<sequence length="68" mass="7891">MDYNGKDYWTREELIETFDGEGFNELDREGAFGIALCIPEIYDGIVYDFERFSSKVKSALTMQCFCPD</sequence>
<keyword evidence="2" id="KW-1185">Reference proteome</keyword>
<dbReference type="STRING" id="322095.HMPREF3185_01009"/>
<reference evidence="2" key="1">
    <citation type="submission" date="2016-01" db="EMBL/GenBank/DDBJ databases">
        <authorList>
            <person name="Mitreva M."/>
            <person name="Pepin K.H."/>
            <person name="Mihindukulasuriya K.A."/>
            <person name="Fulton R."/>
            <person name="Fronick C."/>
            <person name="O'Laughlin M."/>
            <person name="Miner T."/>
            <person name="Herter B."/>
            <person name="Rosa B.A."/>
            <person name="Cordes M."/>
            <person name="Tomlinson C."/>
            <person name="Wollam A."/>
            <person name="Palsikar V.B."/>
            <person name="Mardis E.R."/>
            <person name="Wilson R.K."/>
        </authorList>
    </citation>
    <scope>NUCLEOTIDE SEQUENCE [LARGE SCALE GENOMIC DNA]</scope>
    <source>
        <strain evidence="2">KA00683</strain>
    </source>
</reference>
<dbReference type="EMBL" id="LSDK01000068">
    <property type="protein sequence ID" value="KXB76339.1"/>
    <property type="molecule type" value="Genomic_DNA"/>
</dbReference>
<organism evidence="1 2">
    <name type="scientific">Porphyromonas somerae</name>
    <dbReference type="NCBI Taxonomy" id="322095"/>
    <lineage>
        <taxon>Bacteria</taxon>
        <taxon>Pseudomonadati</taxon>
        <taxon>Bacteroidota</taxon>
        <taxon>Bacteroidia</taxon>
        <taxon>Bacteroidales</taxon>
        <taxon>Porphyromonadaceae</taxon>
        <taxon>Porphyromonas</taxon>
    </lineage>
</organism>
<accession>A0A134B8R6</accession>
<dbReference type="AlphaFoldDB" id="A0A134B8R6"/>
<gene>
    <name evidence="1" type="ORF">HMPREF3185_01009</name>
</gene>
<dbReference type="Proteomes" id="UP000070224">
    <property type="component" value="Unassembled WGS sequence"/>
</dbReference>
<proteinExistence type="predicted"/>
<protein>
    <submittedName>
        <fullName evidence="1">Uncharacterized protein</fullName>
    </submittedName>
</protein>
<dbReference type="RefSeq" id="WP_060935349.1">
    <property type="nucleotide sequence ID" value="NZ_KQ960440.1"/>
</dbReference>
<evidence type="ECO:0000313" key="1">
    <source>
        <dbReference type="EMBL" id="KXB76339.1"/>
    </source>
</evidence>
<evidence type="ECO:0000313" key="2">
    <source>
        <dbReference type="Proteomes" id="UP000070224"/>
    </source>
</evidence>
<comment type="caution">
    <text evidence="1">The sequence shown here is derived from an EMBL/GenBank/DDBJ whole genome shotgun (WGS) entry which is preliminary data.</text>
</comment>
<name>A0A134B8R6_9PORP</name>
<dbReference type="PATRIC" id="fig|322095.3.peg.996"/>